<gene>
    <name evidence="3" type="ORF">CCUS01_16214</name>
</gene>
<feature type="chain" id="PRO_5042470172" evidence="2">
    <location>
        <begin position="19"/>
        <end position="308"/>
    </location>
</feature>
<reference evidence="3" key="1">
    <citation type="submission" date="2016-11" db="EMBL/GenBank/DDBJ databases">
        <title>The genome sequence of Colletotrichum cuscutae.</title>
        <authorList>
            <person name="Baroncelli R."/>
        </authorList>
    </citation>
    <scope>NUCLEOTIDE SEQUENCE</scope>
    <source>
        <strain evidence="3">IMI 304802</strain>
    </source>
</reference>
<feature type="compositionally biased region" description="Polar residues" evidence="1">
    <location>
        <begin position="261"/>
        <end position="270"/>
    </location>
</feature>
<keyword evidence="2" id="KW-0732">Signal</keyword>
<dbReference type="AlphaFoldDB" id="A0AAI9VDG5"/>
<sequence length="308" mass="31533">MKSFTFIFFVALIPSVLSINGFPAICTWDPPISIEAGASLSARIDNPWGGRCTATLRLTDSEFLPINWSFDAIQCTDFELAQLSVPVDLPNGDAYIIWQCAGQAALTCSHVEIKNGRGNIGAVSLDQSGTVGCVSSTRQTLTTLITRTNPAGVQVETSLSTLTTATTSFRTAAADPTVTGAPTLTAAVLTDTVLATAGVAATQTLDAPPTPPGTTTGSQNANTDLPTTTGNTPTTAGNGITSITPLAGATTATIMPPNPPTDSNGRPETTLAGTMQTARALTSPLLTSTATLTVTDCMVPCANTVVPV</sequence>
<name>A0AAI9VDG5_9PEZI</name>
<comment type="caution">
    <text evidence="3">The sequence shown here is derived from an EMBL/GenBank/DDBJ whole genome shotgun (WGS) entry which is preliminary data.</text>
</comment>
<proteinExistence type="predicted"/>
<feature type="compositionally biased region" description="Low complexity" evidence="1">
    <location>
        <begin position="213"/>
        <end position="241"/>
    </location>
</feature>
<dbReference type="Proteomes" id="UP001239213">
    <property type="component" value="Unassembled WGS sequence"/>
</dbReference>
<evidence type="ECO:0000256" key="1">
    <source>
        <dbReference type="SAM" id="MobiDB-lite"/>
    </source>
</evidence>
<evidence type="ECO:0000313" key="3">
    <source>
        <dbReference type="EMBL" id="KAK1480556.1"/>
    </source>
</evidence>
<accession>A0AAI9VDG5</accession>
<evidence type="ECO:0000256" key="2">
    <source>
        <dbReference type="SAM" id="SignalP"/>
    </source>
</evidence>
<evidence type="ECO:0000313" key="4">
    <source>
        <dbReference type="Proteomes" id="UP001239213"/>
    </source>
</evidence>
<feature type="region of interest" description="Disordered" evidence="1">
    <location>
        <begin position="202"/>
        <end position="270"/>
    </location>
</feature>
<dbReference type="EMBL" id="MPDP01000108">
    <property type="protein sequence ID" value="KAK1480556.1"/>
    <property type="molecule type" value="Genomic_DNA"/>
</dbReference>
<keyword evidence="4" id="KW-1185">Reference proteome</keyword>
<feature type="signal peptide" evidence="2">
    <location>
        <begin position="1"/>
        <end position="18"/>
    </location>
</feature>
<organism evidence="3 4">
    <name type="scientific">Colletotrichum cuscutae</name>
    <dbReference type="NCBI Taxonomy" id="1209917"/>
    <lineage>
        <taxon>Eukaryota</taxon>
        <taxon>Fungi</taxon>
        <taxon>Dikarya</taxon>
        <taxon>Ascomycota</taxon>
        <taxon>Pezizomycotina</taxon>
        <taxon>Sordariomycetes</taxon>
        <taxon>Hypocreomycetidae</taxon>
        <taxon>Glomerellales</taxon>
        <taxon>Glomerellaceae</taxon>
        <taxon>Colletotrichum</taxon>
        <taxon>Colletotrichum acutatum species complex</taxon>
    </lineage>
</organism>
<protein>
    <submittedName>
        <fullName evidence="3">Uncharacterized protein</fullName>
    </submittedName>
</protein>